<keyword evidence="1" id="KW-1133">Transmembrane helix</keyword>
<gene>
    <name evidence="2" type="ORF">US40_C0016G0014</name>
</gene>
<comment type="caution">
    <text evidence="2">The sequence shown here is derived from an EMBL/GenBank/DDBJ whole genome shotgun (WGS) entry which is preliminary data.</text>
</comment>
<keyword evidence="1" id="KW-0472">Membrane</keyword>
<keyword evidence="1" id="KW-0812">Transmembrane</keyword>
<dbReference type="EMBL" id="LBSV01000016">
    <property type="protein sequence ID" value="KKQ24452.1"/>
    <property type="molecule type" value="Genomic_DNA"/>
</dbReference>
<dbReference type="Proteomes" id="UP000034917">
    <property type="component" value="Unassembled WGS sequence"/>
</dbReference>
<evidence type="ECO:0000313" key="3">
    <source>
        <dbReference type="Proteomes" id="UP000034917"/>
    </source>
</evidence>
<dbReference type="AlphaFoldDB" id="A0A0G0G344"/>
<proteinExistence type="predicted"/>
<name>A0A0G0G344_9BACT</name>
<accession>A0A0G0G344</accession>
<protein>
    <submittedName>
        <fullName evidence="2">Uncharacterized protein</fullName>
    </submittedName>
</protein>
<organism evidence="2 3">
    <name type="scientific">Candidatus Roizmanbacteria bacterium GW2011_GWC2_37_13</name>
    <dbReference type="NCBI Taxonomy" id="1618486"/>
    <lineage>
        <taxon>Bacteria</taxon>
        <taxon>Candidatus Roizmaniibacteriota</taxon>
    </lineage>
</organism>
<feature type="transmembrane region" description="Helical" evidence="1">
    <location>
        <begin position="6"/>
        <end position="28"/>
    </location>
</feature>
<evidence type="ECO:0000256" key="1">
    <source>
        <dbReference type="SAM" id="Phobius"/>
    </source>
</evidence>
<evidence type="ECO:0000313" key="2">
    <source>
        <dbReference type="EMBL" id="KKQ24452.1"/>
    </source>
</evidence>
<sequence length="146" mass="16492">MNTPNIKIYLAVSGVLIILFLIVTFVPFGKKSTSNQPPTTNFPTPTSVEINQIPDTSNQSPMVESVDFTGAAEEELPPEVMDAALQKQDLRNKTLFDTGLFQIDFDYGEDKFVVILAEPKGENRQQFNQWLKDNYPSLNVNQFNFK</sequence>
<reference evidence="2 3" key="1">
    <citation type="journal article" date="2015" name="Nature">
        <title>rRNA introns, odd ribosomes, and small enigmatic genomes across a large radiation of phyla.</title>
        <authorList>
            <person name="Brown C.T."/>
            <person name="Hug L.A."/>
            <person name="Thomas B.C."/>
            <person name="Sharon I."/>
            <person name="Castelle C.J."/>
            <person name="Singh A."/>
            <person name="Wilkins M.J."/>
            <person name="Williams K.H."/>
            <person name="Banfield J.F."/>
        </authorList>
    </citation>
    <scope>NUCLEOTIDE SEQUENCE [LARGE SCALE GENOMIC DNA]</scope>
</reference>